<comment type="caution">
    <text evidence="1">The sequence shown here is derived from an EMBL/GenBank/DDBJ whole genome shotgun (WGS) entry which is preliminary data.</text>
</comment>
<dbReference type="RefSeq" id="WP_260347894.1">
    <property type="nucleotide sequence ID" value="NZ_JAOAOS010000002.1"/>
</dbReference>
<protein>
    <recommendedName>
        <fullName evidence="3">ASPIC/UnbV domain-containing protein</fullName>
    </recommendedName>
</protein>
<reference evidence="2" key="1">
    <citation type="journal article" date="2019" name="Int. J. Syst. Evol. Microbiol.">
        <title>The Global Catalogue of Microorganisms (GCM) 10K type strain sequencing project: providing services to taxonomists for standard genome sequencing and annotation.</title>
        <authorList>
            <consortium name="The Broad Institute Genomics Platform"/>
            <consortium name="The Broad Institute Genome Sequencing Center for Infectious Disease"/>
            <person name="Wu L."/>
            <person name="Ma J."/>
        </authorList>
    </citation>
    <scope>NUCLEOTIDE SEQUENCE [LARGE SCALE GENOMIC DNA]</scope>
    <source>
        <strain evidence="2">CGMCC 1.15643</strain>
    </source>
</reference>
<keyword evidence="2" id="KW-1185">Reference proteome</keyword>
<name>A0ABW0F277_9HYPH</name>
<evidence type="ECO:0000313" key="1">
    <source>
        <dbReference type="EMBL" id="MFC5292515.1"/>
    </source>
</evidence>
<dbReference type="EMBL" id="JBHSLI010000002">
    <property type="protein sequence ID" value="MFC5292515.1"/>
    <property type="molecule type" value="Genomic_DNA"/>
</dbReference>
<sequence>MKGGRAIAQEVEVRWPSDQKTNDDEIAQRALKIIEWDTTIPDGKVRLKVQKS</sequence>
<dbReference type="Proteomes" id="UP001595976">
    <property type="component" value="Unassembled WGS sequence"/>
</dbReference>
<accession>A0ABW0F277</accession>
<proteinExistence type="predicted"/>
<organism evidence="1 2">
    <name type="scientific">Bosea minatitlanensis</name>
    <dbReference type="NCBI Taxonomy" id="128782"/>
    <lineage>
        <taxon>Bacteria</taxon>
        <taxon>Pseudomonadati</taxon>
        <taxon>Pseudomonadota</taxon>
        <taxon>Alphaproteobacteria</taxon>
        <taxon>Hyphomicrobiales</taxon>
        <taxon>Boseaceae</taxon>
        <taxon>Bosea</taxon>
    </lineage>
</organism>
<gene>
    <name evidence="1" type="ORF">ACFPK2_05870</name>
</gene>
<evidence type="ECO:0000313" key="2">
    <source>
        <dbReference type="Proteomes" id="UP001595976"/>
    </source>
</evidence>
<evidence type="ECO:0008006" key="3">
    <source>
        <dbReference type="Google" id="ProtNLM"/>
    </source>
</evidence>